<gene>
    <name evidence="2" type="ORF">F53441_9123</name>
</gene>
<proteinExistence type="predicted"/>
<dbReference type="OrthoDB" id="5296287at2759"/>
<dbReference type="AlphaFoldDB" id="A0A8H4KCG4"/>
<feature type="compositionally biased region" description="Basic and acidic residues" evidence="1">
    <location>
        <begin position="75"/>
        <end position="86"/>
    </location>
</feature>
<reference evidence="2" key="1">
    <citation type="submission" date="2020-01" db="EMBL/GenBank/DDBJ databases">
        <title>Identification and distribution of gene clusters putatively required for synthesis of sphingolipid metabolism inhibitors in phylogenetically diverse species of the filamentous fungus Fusarium.</title>
        <authorList>
            <person name="Kim H.-S."/>
            <person name="Busman M."/>
            <person name="Brown D.W."/>
            <person name="Divon H."/>
            <person name="Uhlig S."/>
            <person name="Proctor R.H."/>
        </authorList>
    </citation>
    <scope>NUCLEOTIDE SEQUENCE</scope>
    <source>
        <strain evidence="2">NRRL 53441</strain>
    </source>
</reference>
<evidence type="ECO:0000313" key="3">
    <source>
        <dbReference type="Proteomes" id="UP000605986"/>
    </source>
</evidence>
<comment type="caution">
    <text evidence="2">The sequence shown here is derived from an EMBL/GenBank/DDBJ whole genome shotgun (WGS) entry which is preliminary data.</text>
</comment>
<organism evidence="2 3">
    <name type="scientific">Fusarium austroafricanum</name>
    <dbReference type="NCBI Taxonomy" id="2364996"/>
    <lineage>
        <taxon>Eukaryota</taxon>
        <taxon>Fungi</taxon>
        <taxon>Dikarya</taxon>
        <taxon>Ascomycota</taxon>
        <taxon>Pezizomycotina</taxon>
        <taxon>Sordariomycetes</taxon>
        <taxon>Hypocreomycetidae</taxon>
        <taxon>Hypocreales</taxon>
        <taxon>Nectriaceae</taxon>
        <taxon>Fusarium</taxon>
        <taxon>Fusarium concolor species complex</taxon>
    </lineage>
</organism>
<evidence type="ECO:0000256" key="1">
    <source>
        <dbReference type="SAM" id="MobiDB-lite"/>
    </source>
</evidence>
<feature type="compositionally biased region" description="Polar residues" evidence="1">
    <location>
        <begin position="42"/>
        <end position="51"/>
    </location>
</feature>
<feature type="region of interest" description="Disordered" evidence="1">
    <location>
        <begin position="1"/>
        <end position="86"/>
    </location>
</feature>
<dbReference type="Proteomes" id="UP000605986">
    <property type="component" value="Unassembled WGS sequence"/>
</dbReference>
<name>A0A8H4KCG4_9HYPO</name>
<sequence length="102" mass="11643">MLDPPTIRHVPFPPPVSEDAPIWNQPIGKKPALSDDDHHAQRPTTNDQQPSEPEPDQTPIEQEKNDNAVDWDGPDYPHHPRNWPEWKRMTQVVLASAFLLTA</sequence>
<dbReference type="EMBL" id="JAADJG010000403">
    <property type="protein sequence ID" value="KAF4447326.1"/>
    <property type="molecule type" value="Genomic_DNA"/>
</dbReference>
<evidence type="ECO:0000313" key="2">
    <source>
        <dbReference type="EMBL" id="KAF4447326.1"/>
    </source>
</evidence>
<keyword evidence="3" id="KW-1185">Reference proteome</keyword>
<protein>
    <submittedName>
        <fullName evidence="2">MFS general substrate transporter</fullName>
    </submittedName>
</protein>
<accession>A0A8H4KCG4</accession>